<dbReference type="Pfam" id="PF16003">
    <property type="entry name" value="DUF4776"/>
    <property type="match status" value="1"/>
</dbReference>
<dbReference type="InterPro" id="IPR031949">
    <property type="entry name" value="DUF4776"/>
</dbReference>
<keyword evidence="4" id="KW-1185">Reference proteome</keyword>
<dbReference type="AlphaFoldDB" id="A0ABD2P4H2"/>
<dbReference type="Pfam" id="PF14924">
    <property type="entry name" value="MAP10_N"/>
    <property type="match status" value="1"/>
</dbReference>
<protein>
    <recommendedName>
        <fullName evidence="2">DUF4776 domain-containing protein</fullName>
    </recommendedName>
</protein>
<name>A0ABD2P4H2_9CUCU</name>
<feature type="compositionally biased region" description="Basic and acidic residues" evidence="1">
    <location>
        <begin position="1161"/>
        <end position="1177"/>
    </location>
</feature>
<sequence>MDEQLYLFEVLIDNIYFEEIVGEVPPKKQIVVSVKLGNIVTLEIRAETLPFGGEGVNKRIVDFNSGKSYLCAQHVDYLTQTFEKNPLEITVRIRGDVEPIGSSTTPWDASFKEVVQMSKDPTQFISPATILDNFCLMDNGQIKGSVQMFLRLSCFGRSIQTQFEVLHEGSNKQFLFKTPNMGTTFICSKYGTGTSTDFIPISALYNAENIKNACDKTPATALKSVSWTALMERASTLFGTRSSVQSEFLFPEYLSIIPPVKESAMTFDIVSLRARPEDDRFLDFMTGKKMTDLEQSSAQTMSFLESMETTNIGPYYNHNEIIFEQKKTDQEEKNLCTRHKDEETVRPVLRLRGGALTSETDRILHHRLRGGAPSKSPIAECQEVMDQFDRILAEYRKALSPCGQIACNYSPNVTEETCKTACHIKPEVSTNTQGCGLPQCQYAKYKSALMAMDADVEKQFIGPAIIGTCGHPKCSYRADPILPPIHWECPDPLPKGKCKNPNCPYTPHDLNLHNTIAATKGPCGSDQCPYCPPSPCASPNCPFNNLPTCAPAKEAAMKEKTDDSRKLRETKSCAKCPFANPPTIVNMMQFCDNPNCEMLKIAQSGDCGTRPTMCNSPNCPYRNLMNQCSNPDCPAKRKSSSSCSNPDCPFAKTSSLVCTNPNCPFGKSSTEPSSESCENPNCPYNISNVSSACDNPSCPFQKLSKESAEPLKEACANPDCPFNKPSVESCKNPECPFLRKDSEESKESCDNPECPFKRGSKMSGDSQESECECDNPTCPSKKETCLNPNCPFNLRGYEPCTNPNCPHRKYAMGKDLGFCATPDPSTNEYCVDKTCPFHDPRIDQQETELEHLGEERFPGRSMIKIGSQEIEEGAVERTSGDRPSVYDMAPCVIKTCKFMGGNLVCVECGVGTDGKKRGPCPKTCPGDPICPLATARKTKKQPRRRDPSFKRTCSKKKPPHWKAEYPGYKIGHRECVMPYFFVPKRMGWLWNIHTPCMSLKPRRGWRPGAITKTVARRIIKHRKDRTMNPQEERRRKKRKNDDDSESEMICPKPTLEIKKREGVYHITMNPLKDPNILEMNENPYLDCTPMQFKVAKNNLLDPDCVCTDEGELYKYDSSSNDELDIEFTTPAGIIHPDRPVLRRNVKTKQTQYNIKDIPAVTEKDKGNKSNKDKESTKPAKGKKAKK</sequence>
<dbReference type="PANTHER" id="PTHR39079">
    <property type="entry name" value="FI08034P-RELATED"/>
    <property type="match status" value="1"/>
</dbReference>
<evidence type="ECO:0000259" key="2">
    <source>
        <dbReference type="Pfam" id="PF16003"/>
    </source>
</evidence>
<proteinExistence type="predicted"/>
<feature type="domain" description="DUF4776" evidence="2">
    <location>
        <begin position="937"/>
        <end position="1100"/>
    </location>
</feature>
<feature type="region of interest" description="Disordered" evidence="1">
    <location>
        <begin position="936"/>
        <end position="960"/>
    </location>
</feature>
<reference evidence="3 4" key="1">
    <citation type="journal article" date="2021" name="BMC Biol.">
        <title>Horizontally acquired antibacterial genes associated with adaptive radiation of ladybird beetles.</title>
        <authorList>
            <person name="Li H.S."/>
            <person name="Tang X.F."/>
            <person name="Huang Y.H."/>
            <person name="Xu Z.Y."/>
            <person name="Chen M.L."/>
            <person name="Du X.Y."/>
            <person name="Qiu B.Y."/>
            <person name="Chen P.T."/>
            <person name="Zhang W."/>
            <person name="Slipinski A."/>
            <person name="Escalona H.E."/>
            <person name="Waterhouse R.M."/>
            <person name="Zwick A."/>
            <person name="Pang H."/>
        </authorList>
    </citation>
    <scope>NUCLEOTIDE SEQUENCE [LARGE SCALE GENOMIC DNA]</scope>
    <source>
        <strain evidence="3">SYSU2018</strain>
    </source>
</reference>
<comment type="caution">
    <text evidence="3">The sequence shown here is derived from an EMBL/GenBank/DDBJ whole genome shotgun (WGS) entry which is preliminary data.</text>
</comment>
<dbReference type="PANTHER" id="PTHR39079:SF1">
    <property type="entry name" value="GH11706P-RELATED"/>
    <property type="match status" value="1"/>
</dbReference>
<dbReference type="EMBL" id="JABFTP020000185">
    <property type="protein sequence ID" value="KAL3285596.1"/>
    <property type="molecule type" value="Genomic_DNA"/>
</dbReference>
<accession>A0ABD2P4H2</accession>
<organism evidence="3 4">
    <name type="scientific">Cryptolaemus montrouzieri</name>
    <dbReference type="NCBI Taxonomy" id="559131"/>
    <lineage>
        <taxon>Eukaryota</taxon>
        <taxon>Metazoa</taxon>
        <taxon>Ecdysozoa</taxon>
        <taxon>Arthropoda</taxon>
        <taxon>Hexapoda</taxon>
        <taxon>Insecta</taxon>
        <taxon>Pterygota</taxon>
        <taxon>Neoptera</taxon>
        <taxon>Endopterygota</taxon>
        <taxon>Coleoptera</taxon>
        <taxon>Polyphaga</taxon>
        <taxon>Cucujiformia</taxon>
        <taxon>Coccinelloidea</taxon>
        <taxon>Coccinellidae</taxon>
        <taxon>Scymninae</taxon>
        <taxon>Scymnini</taxon>
        <taxon>Cryptolaemus</taxon>
    </lineage>
</organism>
<evidence type="ECO:0000313" key="3">
    <source>
        <dbReference type="EMBL" id="KAL3285596.1"/>
    </source>
</evidence>
<gene>
    <name evidence="3" type="ORF">HHI36_000126</name>
</gene>
<evidence type="ECO:0000256" key="1">
    <source>
        <dbReference type="SAM" id="MobiDB-lite"/>
    </source>
</evidence>
<feature type="region of interest" description="Disordered" evidence="1">
    <location>
        <begin position="1148"/>
        <end position="1186"/>
    </location>
</feature>
<dbReference type="Proteomes" id="UP001516400">
    <property type="component" value="Unassembled WGS sequence"/>
</dbReference>
<evidence type="ECO:0000313" key="4">
    <source>
        <dbReference type="Proteomes" id="UP001516400"/>
    </source>
</evidence>
<feature type="region of interest" description="Disordered" evidence="1">
    <location>
        <begin position="1019"/>
        <end position="1051"/>
    </location>
</feature>